<feature type="compositionally biased region" description="Basic residues" evidence="1">
    <location>
        <begin position="20"/>
        <end position="36"/>
    </location>
</feature>
<reference evidence="2 3" key="1">
    <citation type="submission" date="2018-06" db="EMBL/GenBank/DDBJ databases">
        <title>The Genome of Cuscuta australis (Dodder) Provides Insight into the Evolution of Plant Parasitism.</title>
        <authorList>
            <person name="Liu H."/>
        </authorList>
    </citation>
    <scope>NUCLEOTIDE SEQUENCE [LARGE SCALE GENOMIC DNA]</scope>
    <source>
        <strain evidence="3">cv. Yunnan</strain>
        <tissue evidence="2">Vines</tissue>
    </source>
</reference>
<evidence type="ECO:0000313" key="3">
    <source>
        <dbReference type="Proteomes" id="UP000249390"/>
    </source>
</evidence>
<evidence type="ECO:0000256" key="1">
    <source>
        <dbReference type="SAM" id="MobiDB-lite"/>
    </source>
</evidence>
<feature type="compositionally biased region" description="Polar residues" evidence="1">
    <location>
        <begin position="44"/>
        <end position="55"/>
    </location>
</feature>
<organism evidence="2 3">
    <name type="scientific">Cuscuta australis</name>
    <dbReference type="NCBI Taxonomy" id="267555"/>
    <lineage>
        <taxon>Eukaryota</taxon>
        <taxon>Viridiplantae</taxon>
        <taxon>Streptophyta</taxon>
        <taxon>Embryophyta</taxon>
        <taxon>Tracheophyta</taxon>
        <taxon>Spermatophyta</taxon>
        <taxon>Magnoliopsida</taxon>
        <taxon>eudicotyledons</taxon>
        <taxon>Gunneridae</taxon>
        <taxon>Pentapetalae</taxon>
        <taxon>asterids</taxon>
        <taxon>lamiids</taxon>
        <taxon>Solanales</taxon>
        <taxon>Convolvulaceae</taxon>
        <taxon>Cuscuteae</taxon>
        <taxon>Cuscuta</taxon>
        <taxon>Cuscuta subgen. Grammica</taxon>
        <taxon>Cuscuta sect. Cleistogrammica</taxon>
    </lineage>
</organism>
<feature type="region of interest" description="Disordered" evidence="1">
    <location>
        <begin position="1"/>
        <end position="66"/>
    </location>
</feature>
<accession>A0A328E542</accession>
<comment type="caution">
    <text evidence="2">The sequence shown here is derived from an EMBL/GenBank/DDBJ whole genome shotgun (WGS) entry which is preliminary data.</text>
</comment>
<evidence type="ECO:0000313" key="2">
    <source>
        <dbReference type="EMBL" id="RAL51563.1"/>
    </source>
</evidence>
<protein>
    <submittedName>
        <fullName evidence="2">Uncharacterized protein</fullName>
    </submittedName>
</protein>
<gene>
    <name evidence="2" type="ORF">DM860_011065</name>
</gene>
<sequence length="98" mass="11210">MKGKEEDRGAMDEDNLQQKEKRKGVIRKKAKGKKIEKKTYRARSGSSRGTSNEGQNVLGENREKEPSLRDILTAIVLMEKRNIKMHMEVTNLRIALNA</sequence>
<keyword evidence="3" id="KW-1185">Reference proteome</keyword>
<name>A0A328E542_9ASTE</name>
<proteinExistence type="predicted"/>
<feature type="compositionally biased region" description="Basic and acidic residues" evidence="1">
    <location>
        <begin position="1"/>
        <end position="19"/>
    </location>
</feature>
<dbReference type="AlphaFoldDB" id="A0A328E542"/>
<dbReference type="EMBL" id="NQVE01000050">
    <property type="protein sequence ID" value="RAL51563.1"/>
    <property type="molecule type" value="Genomic_DNA"/>
</dbReference>
<dbReference type="Proteomes" id="UP000249390">
    <property type="component" value="Unassembled WGS sequence"/>
</dbReference>